<name>A0ABV9LVS2_9ALTE</name>
<dbReference type="RefSeq" id="WP_382408344.1">
    <property type="nucleotide sequence ID" value="NZ_JBHSGU010000003.1"/>
</dbReference>
<evidence type="ECO:0000313" key="1">
    <source>
        <dbReference type="EMBL" id="MFC4700627.1"/>
    </source>
</evidence>
<comment type="caution">
    <text evidence="1">The sequence shown here is derived from an EMBL/GenBank/DDBJ whole genome shotgun (WGS) entry which is preliminary data.</text>
</comment>
<dbReference type="Proteomes" id="UP001595897">
    <property type="component" value="Unassembled WGS sequence"/>
</dbReference>
<reference evidence="2" key="1">
    <citation type="journal article" date="2019" name="Int. J. Syst. Evol. Microbiol.">
        <title>The Global Catalogue of Microorganisms (GCM) 10K type strain sequencing project: providing services to taxonomists for standard genome sequencing and annotation.</title>
        <authorList>
            <consortium name="The Broad Institute Genomics Platform"/>
            <consortium name="The Broad Institute Genome Sequencing Center for Infectious Disease"/>
            <person name="Wu L."/>
            <person name="Ma J."/>
        </authorList>
    </citation>
    <scope>NUCLEOTIDE SEQUENCE [LARGE SCALE GENOMIC DNA]</scope>
    <source>
        <strain evidence="2">KACC 12507</strain>
    </source>
</reference>
<keyword evidence="2" id="KW-1185">Reference proteome</keyword>
<dbReference type="EMBL" id="JBHSGU010000003">
    <property type="protein sequence ID" value="MFC4700627.1"/>
    <property type="molecule type" value="Genomic_DNA"/>
</dbReference>
<organism evidence="1 2">
    <name type="scientific">Glaciecola siphonariae</name>
    <dbReference type="NCBI Taxonomy" id="521012"/>
    <lineage>
        <taxon>Bacteria</taxon>
        <taxon>Pseudomonadati</taxon>
        <taxon>Pseudomonadota</taxon>
        <taxon>Gammaproteobacteria</taxon>
        <taxon>Alteromonadales</taxon>
        <taxon>Alteromonadaceae</taxon>
        <taxon>Glaciecola</taxon>
    </lineage>
</organism>
<proteinExistence type="predicted"/>
<sequence length="784" mass="90717">MNKEAHYFSVSGYNFNLPKRKDGSYNIKYLHRNATNHDELAVNRLKMLFQKEGFLYEQSCREISNSSSLMVKAHIIFFADRSFDFKRSERFKRLSRDLPPANPGVTLSFSGADLHKGIVRIPDEETLRKIALMQTPPYDATGTMSGAEYAQHVYKFTQKKVAYYNQVQSKYSVRPSDCEFTRGKTGVNLYHYYYKTKYNRLYEEYGGISSYPKTFGGFLRIFDWFVETKDIRLSPLAKEFVKDLSEHIDSGELAKVQNVLSISDIYAAIEQLGKAKTKVIELSIFSHAWWGGPVLVNSFDERSDGKAGLWFKYDSNCEKPSEFAQKFTDAEFVAAPIRSPYDKDARSKYDFLSTRIRLHQWLKSTFPEGADSVRGTLNDEQIKWLRERNVTVKGDLAQRNAHAQQAFDHRSRVLLWGCSAVRVHKKLIDAFLRSDSRSYRKSFSNKENIKQRLMKYWSQKISLWPTSSQGPQIGDIEENQTSGIAAYHEHINQFSNEKPPLSHAYQQPKSLSTSTLRLKQGFASPCDPLPESNESMKSSDTMHNIIFRASDTPYIYGLSSPPKYEDWEKLKNNSTFIEALGIFGPFPQEAKALASVSDDKKYWQRYVDERDNSDSIFTEEQLRKVLAGVGERFRRSWTIQLSPSLIPEYMAIYQSYNWVVALSWSVKVQCAPPGTGTLFQSQRSDRVFKSRVSQAKKRVPKKVFYPLNDIGYQHKSYRGYAEKNQARINFYRELFGVDTAKDEVLNETIGYFVLNPNDTSFWNFVSWPAMRDVLRVEWLDRQTE</sequence>
<evidence type="ECO:0000313" key="2">
    <source>
        <dbReference type="Proteomes" id="UP001595897"/>
    </source>
</evidence>
<gene>
    <name evidence="1" type="ORF">ACFO4O_10685</name>
</gene>
<accession>A0ABV9LVS2</accession>
<protein>
    <submittedName>
        <fullName evidence="1">Uncharacterized protein</fullName>
    </submittedName>
</protein>